<feature type="transmembrane region" description="Helical" evidence="7">
    <location>
        <begin position="181"/>
        <end position="202"/>
    </location>
</feature>
<evidence type="ECO:0000256" key="2">
    <source>
        <dbReference type="ARBA" id="ARBA00022448"/>
    </source>
</evidence>
<comment type="caution">
    <text evidence="9">The sequence shown here is derived from an EMBL/GenBank/DDBJ whole genome shotgun (WGS) entry which is preliminary data.</text>
</comment>
<dbReference type="PROSITE" id="PS50928">
    <property type="entry name" value="ABC_TM1"/>
    <property type="match status" value="1"/>
</dbReference>
<feature type="domain" description="ABC transmembrane type-1" evidence="8">
    <location>
        <begin position="65"/>
        <end position="256"/>
    </location>
</feature>
<dbReference type="RefSeq" id="WP_147846270.1">
    <property type="nucleotide sequence ID" value="NZ_VDUZ01000006.1"/>
</dbReference>
<dbReference type="GO" id="GO:0005886">
    <property type="term" value="C:plasma membrane"/>
    <property type="evidence" value="ECO:0007669"/>
    <property type="project" value="UniProtKB-SubCell"/>
</dbReference>
<name>A0A5C8PRR4_9HYPH</name>
<evidence type="ECO:0000256" key="3">
    <source>
        <dbReference type="ARBA" id="ARBA00022475"/>
    </source>
</evidence>
<proteinExistence type="inferred from homology"/>
<evidence type="ECO:0000256" key="4">
    <source>
        <dbReference type="ARBA" id="ARBA00022692"/>
    </source>
</evidence>
<evidence type="ECO:0000313" key="9">
    <source>
        <dbReference type="EMBL" id="TXL78799.1"/>
    </source>
</evidence>
<dbReference type="PANTHER" id="PTHR32243:SF18">
    <property type="entry name" value="INNER MEMBRANE ABC TRANSPORTER PERMEASE PROTEIN YCJP"/>
    <property type="match status" value="1"/>
</dbReference>
<keyword evidence="10" id="KW-1185">Reference proteome</keyword>
<keyword evidence="3" id="KW-1003">Cell membrane</keyword>
<evidence type="ECO:0000256" key="6">
    <source>
        <dbReference type="ARBA" id="ARBA00023136"/>
    </source>
</evidence>
<dbReference type="AlphaFoldDB" id="A0A5C8PRR4"/>
<keyword evidence="5 7" id="KW-1133">Transmembrane helix</keyword>
<reference evidence="9 10" key="1">
    <citation type="submission" date="2019-06" db="EMBL/GenBank/DDBJ databases">
        <title>New taxonomy in bacterial strain CC-CFT640, isolated from vineyard.</title>
        <authorList>
            <person name="Lin S.-Y."/>
            <person name="Tsai C.-F."/>
            <person name="Young C.-C."/>
        </authorList>
    </citation>
    <scope>NUCLEOTIDE SEQUENCE [LARGE SCALE GENOMIC DNA]</scope>
    <source>
        <strain evidence="9 10">CC-CFT640</strain>
    </source>
</reference>
<evidence type="ECO:0000259" key="8">
    <source>
        <dbReference type="PROSITE" id="PS50928"/>
    </source>
</evidence>
<evidence type="ECO:0000256" key="7">
    <source>
        <dbReference type="RuleBase" id="RU363032"/>
    </source>
</evidence>
<comment type="similarity">
    <text evidence="7">Belongs to the binding-protein-dependent transport system permease family.</text>
</comment>
<feature type="transmembrane region" description="Helical" evidence="7">
    <location>
        <begin position="237"/>
        <end position="256"/>
    </location>
</feature>
<evidence type="ECO:0000313" key="10">
    <source>
        <dbReference type="Proteomes" id="UP000321638"/>
    </source>
</evidence>
<dbReference type="Pfam" id="PF00528">
    <property type="entry name" value="BPD_transp_1"/>
    <property type="match status" value="1"/>
</dbReference>
<protein>
    <submittedName>
        <fullName evidence="9">Carbohydrate ABC transporter permease</fullName>
    </submittedName>
</protein>
<feature type="transmembrane region" description="Helical" evidence="7">
    <location>
        <begin position="100"/>
        <end position="121"/>
    </location>
</feature>
<dbReference type="Proteomes" id="UP000321638">
    <property type="component" value="Unassembled WGS sequence"/>
</dbReference>
<dbReference type="PANTHER" id="PTHR32243">
    <property type="entry name" value="MALTOSE TRANSPORT SYSTEM PERMEASE-RELATED"/>
    <property type="match status" value="1"/>
</dbReference>
<evidence type="ECO:0000256" key="5">
    <source>
        <dbReference type="ARBA" id="ARBA00022989"/>
    </source>
</evidence>
<sequence length="271" mass="30562">MVWALGLVLLVWSLLPTYNMLLIALDEEGDTEYAGIIWPAEPTLDAFRVVLTGDYWYLQHFWLKFANSLFIALATMLITLAIGSLTAFALGRMGLARGWLLGNFPVLTYAVPASFLVIPFYRIMRIYGLSDSLWAVIAADVTFTTPYAILILHQYAKLIPRELDEAAQTDGATPWQIYRHLYLPLMAPALAAVGMFALLLAWNEYIYQYILLTSERKMTVAVAIAQFFDADEAPWNYMMATAIVYALPPVVIFFALRRWMLAGLTLGGVRR</sequence>
<feature type="transmembrane region" description="Helical" evidence="7">
    <location>
        <begin position="65"/>
        <end position="88"/>
    </location>
</feature>
<keyword evidence="6 7" id="KW-0472">Membrane</keyword>
<feature type="transmembrane region" description="Helical" evidence="7">
    <location>
        <begin position="133"/>
        <end position="152"/>
    </location>
</feature>
<gene>
    <name evidence="9" type="ORF">FHP25_07335</name>
</gene>
<evidence type="ECO:0000256" key="1">
    <source>
        <dbReference type="ARBA" id="ARBA00004651"/>
    </source>
</evidence>
<dbReference type="EMBL" id="VDUZ01000006">
    <property type="protein sequence ID" value="TXL78799.1"/>
    <property type="molecule type" value="Genomic_DNA"/>
</dbReference>
<organism evidence="9 10">
    <name type="scientific">Vineibacter terrae</name>
    <dbReference type="NCBI Taxonomy" id="2586908"/>
    <lineage>
        <taxon>Bacteria</taxon>
        <taxon>Pseudomonadati</taxon>
        <taxon>Pseudomonadota</taxon>
        <taxon>Alphaproteobacteria</taxon>
        <taxon>Hyphomicrobiales</taxon>
        <taxon>Vineibacter</taxon>
    </lineage>
</organism>
<dbReference type="CDD" id="cd06261">
    <property type="entry name" value="TM_PBP2"/>
    <property type="match status" value="1"/>
</dbReference>
<comment type="subcellular location">
    <subcellularLocation>
        <location evidence="1 7">Cell membrane</location>
        <topology evidence="1 7">Multi-pass membrane protein</topology>
    </subcellularLocation>
</comment>
<dbReference type="InterPro" id="IPR050901">
    <property type="entry name" value="BP-dep_ABC_trans_perm"/>
</dbReference>
<keyword evidence="2 7" id="KW-0813">Transport</keyword>
<dbReference type="InterPro" id="IPR000515">
    <property type="entry name" value="MetI-like"/>
</dbReference>
<dbReference type="InterPro" id="IPR035906">
    <property type="entry name" value="MetI-like_sf"/>
</dbReference>
<dbReference type="OrthoDB" id="9790107at2"/>
<dbReference type="GO" id="GO:0055085">
    <property type="term" value="P:transmembrane transport"/>
    <property type="evidence" value="ECO:0007669"/>
    <property type="project" value="InterPro"/>
</dbReference>
<accession>A0A5C8PRR4</accession>
<keyword evidence="4 7" id="KW-0812">Transmembrane</keyword>
<dbReference type="SUPFAM" id="SSF161098">
    <property type="entry name" value="MetI-like"/>
    <property type="match status" value="1"/>
</dbReference>
<dbReference type="Gene3D" id="1.10.3720.10">
    <property type="entry name" value="MetI-like"/>
    <property type="match status" value="1"/>
</dbReference>